<dbReference type="InterPro" id="IPR017517">
    <property type="entry name" value="Maleyloyr_isom"/>
</dbReference>
<protein>
    <submittedName>
        <fullName evidence="2">TIGR03084 family protein</fullName>
    </submittedName>
</protein>
<name>A0ABX2N5P6_9SPHN</name>
<dbReference type="InterPro" id="IPR017518">
    <property type="entry name" value="CHP03084"/>
</dbReference>
<proteinExistence type="predicted"/>
<organism evidence="2 3">
    <name type="scientific">Parasphingorhabdus flavimaris</name>
    <dbReference type="NCBI Taxonomy" id="266812"/>
    <lineage>
        <taxon>Bacteria</taxon>
        <taxon>Pseudomonadati</taxon>
        <taxon>Pseudomonadota</taxon>
        <taxon>Alphaproteobacteria</taxon>
        <taxon>Sphingomonadales</taxon>
        <taxon>Sphingomonadaceae</taxon>
        <taxon>Parasphingorhabdus</taxon>
    </lineage>
</organism>
<feature type="domain" description="Mycothiol-dependent maleylpyruvate isomerase metal-binding" evidence="1">
    <location>
        <begin position="8"/>
        <end position="149"/>
    </location>
</feature>
<evidence type="ECO:0000313" key="2">
    <source>
        <dbReference type="EMBL" id="NVD29040.1"/>
    </source>
</evidence>
<accession>A0ABX2N5P6</accession>
<evidence type="ECO:0000313" key="3">
    <source>
        <dbReference type="Proteomes" id="UP000652427"/>
    </source>
</evidence>
<reference evidence="2 3" key="1">
    <citation type="submission" date="2020-06" db="EMBL/GenBank/DDBJ databases">
        <authorList>
            <person name="Kim S.-J."/>
            <person name="Park S.-J."/>
        </authorList>
    </citation>
    <scope>NUCLEOTIDE SEQUENCE [LARGE SCALE GENOMIC DNA]</scope>
    <source>
        <strain evidence="2 3">SW-151</strain>
    </source>
</reference>
<comment type="caution">
    <text evidence="2">The sequence shown here is derived from an EMBL/GenBank/DDBJ whole genome shotgun (WGS) entry which is preliminary data.</text>
</comment>
<dbReference type="Proteomes" id="UP000652427">
    <property type="component" value="Unassembled WGS sequence"/>
</dbReference>
<sequence>MQEARDFKDESDTLAAVLGDAGDDLLSTVTQFKSWTIEDVIGHLHIWNVAALMTLQDPDGFKQFLRDIMAAFQTGKGHVEAQYEWLDANAGGIRGRALLDAYCDYYPKLAAAYGEADPEARVAWAGPDMTTRSKIIARQMETWSHGQEIFDILGKERPDGDRIRNIAHLGITTYGWTFRNRRQEPPAPKPFVQLTAPSGAVWEWNDPQEDNLVRGSAVEFSQVVTQTRNIDDTALETVGTTARQWMEIAQCFAGAPETPPAKGTRAIATG</sequence>
<evidence type="ECO:0000259" key="1">
    <source>
        <dbReference type="Pfam" id="PF11716"/>
    </source>
</evidence>
<dbReference type="Pfam" id="PF11716">
    <property type="entry name" value="MDMPI_N"/>
    <property type="match status" value="1"/>
</dbReference>
<dbReference type="NCBIfam" id="TIGR03084">
    <property type="entry name" value="TIGR03084 family metal-binding protein"/>
    <property type="match status" value="1"/>
</dbReference>
<dbReference type="InterPro" id="IPR034660">
    <property type="entry name" value="DinB/YfiT-like"/>
</dbReference>
<gene>
    <name evidence="2" type="ORF">HUO14_14160</name>
</gene>
<dbReference type="NCBIfam" id="TIGR03083">
    <property type="entry name" value="maleylpyruvate isomerase family mycothiol-dependent enzyme"/>
    <property type="match status" value="1"/>
</dbReference>
<dbReference type="EMBL" id="JABWMH010000004">
    <property type="protein sequence ID" value="NVD29040.1"/>
    <property type="molecule type" value="Genomic_DNA"/>
</dbReference>
<dbReference type="InterPro" id="IPR024344">
    <property type="entry name" value="MDMPI_metal-binding"/>
</dbReference>
<dbReference type="SUPFAM" id="SSF109854">
    <property type="entry name" value="DinB/YfiT-like putative metalloenzymes"/>
    <property type="match status" value="1"/>
</dbReference>
<dbReference type="Gene3D" id="1.20.120.450">
    <property type="entry name" value="dinb family like domain"/>
    <property type="match status" value="1"/>
</dbReference>
<keyword evidence="3" id="KW-1185">Reference proteome</keyword>